<evidence type="ECO:0000256" key="8">
    <source>
        <dbReference type="ARBA" id="ARBA00023170"/>
    </source>
</evidence>
<comment type="similarity">
    <text evidence="10">Belongs to the insect chemoreceptor superfamily. Heteromeric odorant receptor channel (TC 1.A.69) family.</text>
</comment>
<dbReference type="STRING" id="7217.B3LX17"/>
<reference evidence="11 12" key="1">
    <citation type="journal article" date="2007" name="Nature">
        <title>Evolution of genes and genomes on the Drosophila phylogeny.</title>
        <authorList>
            <consortium name="Drosophila 12 Genomes Consortium"/>
            <person name="Clark A.G."/>
            <person name="Eisen M.B."/>
            <person name="Smith D.R."/>
            <person name="Bergman C.M."/>
            <person name="Oliver B."/>
            <person name="Markow T.A."/>
            <person name="Kaufman T.C."/>
            <person name="Kellis M."/>
            <person name="Gelbart W."/>
            <person name="Iyer V.N."/>
            <person name="Pollard D.A."/>
            <person name="Sackton T.B."/>
            <person name="Larracuente A.M."/>
            <person name="Singh N.D."/>
            <person name="Abad J.P."/>
            <person name="Abt D.N."/>
            <person name="Adryan B."/>
            <person name="Aguade M."/>
            <person name="Akashi H."/>
            <person name="Anderson W.W."/>
            <person name="Aquadro C.F."/>
            <person name="Ardell D.H."/>
            <person name="Arguello R."/>
            <person name="Artieri C.G."/>
            <person name="Barbash D.A."/>
            <person name="Barker D."/>
            <person name="Barsanti P."/>
            <person name="Batterham P."/>
            <person name="Batzoglou S."/>
            <person name="Begun D."/>
            <person name="Bhutkar A."/>
            <person name="Blanco E."/>
            <person name="Bosak S.A."/>
            <person name="Bradley R.K."/>
            <person name="Brand A.D."/>
            <person name="Brent M.R."/>
            <person name="Brooks A.N."/>
            <person name="Brown R.H."/>
            <person name="Butlin R.K."/>
            <person name="Caggese C."/>
            <person name="Calvi B.R."/>
            <person name="Bernardo de Carvalho A."/>
            <person name="Caspi A."/>
            <person name="Castrezana S."/>
            <person name="Celniker S.E."/>
            <person name="Chang J.L."/>
            <person name="Chapple C."/>
            <person name="Chatterji S."/>
            <person name="Chinwalla A."/>
            <person name="Civetta A."/>
            <person name="Clifton S.W."/>
            <person name="Comeron J.M."/>
            <person name="Costello J.C."/>
            <person name="Coyne J.A."/>
            <person name="Daub J."/>
            <person name="David R.G."/>
            <person name="Delcher A.L."/>
            <person name="Delehaunty K."/>
            <person name="Do C.B."/>
            <person name="Ebling H."/>
            <person name="Edwards K."/>
            <person name="Eickbush T."/>
            <person name="Evans J.D."/>
            <person name="Filipski A."/>
            <person name="Findeiss S."/>
            <person name="Freyhult E."/>
            <person name="Fulton L."/>
            <person name="Fulton R."/>
            <person name="Garcia A.C."/>
            <person name="Gardiner A."/>
            <person name="Garfield D.A."/>
            <person name="Garvin B.E."/>
            <person name="Gibson G."/>
            <person name="Gilbert D."/>
            <person name="Gnerre S."/>
            <person name="Godfrey J."/>
            <person name="Good R."/>
            <person name="Gotea V."/>
            <person name="Gravely B."/>
            <person name="Greenberg A.J."/>
            <person name="Griffiths-Jones S."/>
            <person name="Gross S."/>
            <person name="Guigo R."/>
            <person name="Gustafson E.A."/>
            <person name="Haerty W."/>
            <person name="Hahn M.W."/>
            <person name="Halligan D.L."/>
            <person name="Halpern A.L."/>
            <person name="Halter G.M."/>
            <person name="Han M.V."/>
            <person name="Heger A."/>
            <person name="Hillier L."/>
            <person name="Hinrichs A.S."/>
            <person name="Holmes I."/>
            <person name="Hoskins R.A."/>
            <person name="Hubisz M.J."/>
            <person name="Hultmark D."/>
            <person name="Huntley M.A."/>
            <person name="Jaffe D.B."/>
            <person name="Jagadeeshan S."/>
            <person name="Jeck W.R."/>
            <person name="Johnson J."/>
            <person name="Jones C.D."/>
            <person name="Jordan W.C."/>
            <person name="Karpen G.H."/>
            <person name="Kataoka E."/>
            <person name="Keightley P.D."/>
            <person name="Kheradpour P."/>
            <person name="Kirkness E.F."/>
            <person name="Koerich L.B."/>
            <person name="Kristiansen K."/>
            <person name="Kudrna D."/>
            <person name="Kulathinal R.J."/>
            <person name="Kumar S."/>
            <person name="Kwok R."/>
            <person name="Lander E."/>
            <person name="Langley C.H."/>
            <person name="Lapoint R."/>
            <person name="Lazzaro B.P."/>
            <person name="Lee S.J."/>
            <person name="Levesque L."/>
            <person name="Li R."/>
            <person name="Lin C.F."/>
            <person name="Lin M.F."/>
            <person name="Lindblad-Toh K."/>
            <person name="Llopart A."/>
            <person name="Long M."/>
            <person name="Low L."/>
            <person name="Lozovsky E."/>
            <person name="Lu J."/>
            <person name="Luo M."/>
            <person name="Machado C.A."/>
            <person name="Makalowski W."/>
            <person name="Marzo M."/>
            <person name="Matsuda M."/>
            <person name="Matzkin L."/>
            <person name="McAllister B."/>
            <person name="McBride C.S."/>
            <person name="McKernan B."/>
            <person name="McKernan K."/>
            <person name="Mendez-Lago M."/>
            <person name="Minx P."/>
            <person name="Mollenhauer M.U."/>
            <person name="Montooth K."/>
            <person name="Mount S.M."/>
            <person name="Mu X."/>
            <person name="Myers E."/>
            <person name="Negre B."/>
            <person name="Newfeld S."/>
            <person name="Nielsen R."/>
            <person name="Noor M.A."/>
            <person name="O'Grady P."/>
            <person name="Pachter L."/>
            <person name="Papaceit M."/>
            <person name="Parisi M.J."/>
            <person name="Parisi M."/>
            <person name="Parts L."/>
            <person name="Pedersen J.S."/>
            <person name="Pesole G."/>
            <person name="Phillippy A.M."/>
            <person name="Ponting C.P."/>
            <person name="Pop M."/>
            <person name="Porcelli D."/>
            <person name="Powell J.R."/>
            <person name="Prohaska S."/>
            <person name="Pruitt K."/>
            <person name="Puig M."/>
            <person name="Quesneville H."/>
            <person name="Ram K.R."/>
            <person name="Rand D."/>
            <person name="Rasmussen M.D."/>
            <person name="Reed L.K."/>
            <person name="Reenan R."/>
            <person name="Reily A."/>
            <person name="Remington K.A."/>
            <person name="Rieger T.T."/>
            <person name="Ritchie M.G."/>
            <person name="Robin C."/>
            <person name="Rogers Y.H."/>
            <person name="Rohde C."/>
            <person name="Rozas J."/>
            <person name="Rubenfield M.J."/>
            <person name="Ruiz A."/>
            <person name="Russo S."/>
            <person name="Salzberg S.L."/>
            <person name="Sanchez-Gracia A."/>
            <person name="Saranga D.J."/>
            <person name="Sato H."/>
            <person name="Schaeffer S.W."/>
            <person name="Schatz M.C."/>
            <person name="Schlenke T."/>
            <person name="Schwartz R."/>
            <person name="Segarra C."/>
            <person name="Singh R.S."/>
            <person name="Sirot L."/>
            <person name="Sirota M."/>
            <person name="Sisneros N.B."/>
            <person name="Smith C.D."/>
            <person name="Smith T.F."/>
            <person name="Spieth J."/>
            <person name="Stage D.E."/>
            <person name="Stark A."/>
            <person name="Stephan W."/>
            <person name="Strausberg R.L."/>
            <person name="Strempel S."/>
            <person name="Sturgill D."/>
            <person name="Sutton G."/>
            <person name="Sutton G.G."/>
            <person name="Tao W."/>
            <person name="Teichmann S."/>
            <person name="Tobari Y.N."/>
            <person name="Tomimura Y."/>
            <person name="Tsolas J.M."/>
            <person name="Valente V.L."/>
            <person name="Venter E."/>
            <person name="Venter J.C."/>
            <person name="Vicario S."/>
            <person name="Vieira F.G."/>
            <person name="Vilella A.J."/>
            <person name="Villasante A."/>
            <person name="Walenz B."/>
            <person name="Wang J."/>
            <person name="Wasserman M."/>
            <person name="Watts T."/>
            <person name="Wilson D."/>
            <person name="Wilson R.K."/>
            <person name="Wing R.A."/>
            <person name="Wolfner M.F."/>
            <person name="Wong A."/>
            <person name="Wong G.K."/>
            <person name="Wu C.I."/>
            <person name="Wu G."/>
            <person name="Yamamoto D."/>
            <person name="Yang H.P."/>
            <person name="Yang S.P."/>
            <person name="Yorke J.A."/>
            <person name="Yoshida K."/>
            <person name="Zdobnov E."/>
            <person name="Zhang P."/>
            <person name="Zhang Y."/>
            <person name="Zimin A.V."/>
            <person name="Baldwin J."/>
            <person name="Abdouelleil A."/>
            <person name="Abdulkadir J."/>
            <person name="Abebe A."/>
            <person name="Abera B."/>
            <person name="Abreu J."/>
            <person name="Acer S.C."/>
            <person name="Aftuck L."/>
            <person name="Alexander A."/>
            <person name="An P."/>
            <person name="Anderson E."/>
            <person name="Anderson S."/>
            <person name="Arachi H."/>
            <person name="Azer M."/>
            <person name="Bachantsang P."/>
            <person name="Barry A."/>
            <person name="Bayul T."/>
            <person name="Berlin A."/>
            <person name="Bessette D."/>
            <person name="Bloom T."/>
            <person name="Blye J."/>
            <person name="Boguslavskiy L."/>
            <person name="Bonnet C."/>
            <person name="Boukhgalter B."/>
            <person name="Bourzgui I."/>
            <person name="Brown A."/>
            <person name="Cahill P."/>
            <person name="Channer S."/>
            <person name="Cheshatsang Y."/>
            <person name="Chuda L."/>
            <person name="Citroen M."/>
            <person name="Collymore A."/>
            <person name="Cooke P."/>
            <person name="Costello M."/>
            <person name="D'Aco K."/>
            <person name="Daza R."/>
            <person name="De Haan G."/>
            <person name="DeGray S."/>
            <person name="DeMaso C."/>
            <person name="Dhargay N."/>
            <person name="Dooley K."/>
            <person name="Dooley E."/>
            <person name="Doricent M."/>
            <person name="Dorje P."/>
            <person name="Dorjee K."/>
            <person name="Dupes A."/>
            <person name="Elong R."/>
            <person name="Falk J."/>
            <person name="Farina A."/>
            <person name="Faro S."/>
            <person name="Ferguson D."/>
            <person name="Fisher S."/>
            <person name="Foley C.D."/>
            <person name="Franke A."/>
            <person name="Friedrich D."/>
            <person name="Gadbois L."/>
            <person name="Gearin G."/>
            <person name="Gearin C.R."/>
            <person name="Giannoukos G."/>
            <person name="Goode T."/>
            <person name="Graham J."/>
            <person name="Grandbois E."/>
            <person name="Grewal S."/>
            <person name="Gyaltsen K."/>
            <person name="Hafez N."/>
            <person name="Hagos B."/>
            <person name="Hall J."/>
            <person name="Henson C."/>
            <person name="Hollinger A."/>
            <person name="Honan T."/>
            <person name="Huard M.D."/>
            <person name="Hughes L."/>
            <person name="Hurhula B."/>
            <person name="Husby M.E."/>
            <person name="Kamat A."/>
            <person name="Kanga B."/>
            <person name="Kashin S."/>
            <person name="Khazanovich D."/>
            <person name="Kisner P."/>
            <person name="Lance K."/>
            <person name="Lara M."/>
            <person name="Lee W."/>
            <person name="Lennon N."/>
            <person name="Letendre F."/>
            <person name="LeVine R."/>
            <person name="Lipovsky A."/>
            <person name="Liu X."/>
            <person name="Liu J."/>
            <person name="Liu S."/>
            <person name="Lokyitsang T."/>
            <person name="Lokyitsang Y."/>
            <person name="Lubonja R."/>
            <person name="Lui A."/>
            <person name="MacDonald P."/>
            <person name="Magnisalis V."/>
            <person name="Maru K."/>
            <person name="Matthews C."/>
            <person name="McCusker W."/>
            <person name="McDonough S."/>
            <person name="Mehta T."/>
            <person name="Meldrim J."/>
            <person name="Meneus L."/>
            <person name="Mihai O."/>
            <person name="Mihalev A."/>
            <person name="Mihova T."/>
            <person name="Mittelman R."/>
            <person name="Mlenga V."/>
            <person name="Montmayeur A."/>
            <person name="Mulrain L."/>
            <person name="Navidi A."/>
            <person name="Naylor J."/>
            <person name="Negash T."/>
            <person name="Nguyen T."/>
            <person name="Nguyen N."/>
            <person name="Nicol R."/>
            <person name="Norbu C."/>
            <person name="Norbu N."/>
            <person name="Novod N."/>
            <person name="O'Neill B."/>
            <person name="Osman S."/>
            <person name="Markiewicz E."/>
            <person name="Oyono O.L."/>
            <person name="Patti C."/>
            <person name="Phunkhang P."/>
            <person name="Pierre F."/>
            <person name="Priest M."/>
            <person name="Raghuraman S."/>
            <person name="Rege F."/>
            <person name="Reyes R."/>
            <person name="Rise C."/>
            <person name="Rogov P."/>
            <person name="Ross K."/>
            <person name="Ryan E."/>
            <person name="Settipalli S."/>
            <person name="Shea T."/>
            <person name="Sherpa N."/>
            <person name="Shi L."/>
            <person name="Shih D."/>
            <person name="Sparrow T."/>
            <person name="Spaulding J."/>
            <person name="Stalker J."/>
            <person name="Stange-Thomann N."/>
            <person name="Stavropoulos S."/>
            <person name="Stone C."/>
            <person name="Strader C."/>
            <person name="Tesfaye S."/>
            <person name="Thomson T."/>
            <person name="Thoulutsang Y."/>
            <person name="Thoulutsang D."/>
            <person name="Topham K."/>
            <person name="Topping I."/>
            <person name="Tsamla T."/>
            <person name="Vassiliev H."/>
            <person name="Vo A."/>
            <person name="Wangchuk T."/>
            <person name="Wangdi T."/>
            <person name="Weiand M."/>
            <person name="Wilkinson J."/>
            <person name="Wilson A."/>
            <person name="Yadav S."/>
            <person name="Young G."/>
            <person name="Yu Q."/>
            <person name="Zembek L."/>
            <person name="Zhong D."/>
            <person name="Zimmer A."/>
            <person name="Zwirko Z."/>
            <person name="Jaffe D.B."/>
            <person name="Alvarez P."/>
            <person name="Brockman W."/>
            <person name="Butler J."/>
            <person name="Chin C."/>
            <person name="Gnerre S."/>
            <person name="Grabherr M."/>
            <person name="Kleber M."/>
            <person name="Mauceli E."/>
            <person name="MacCallum I."/>
        </authorList>
    </citation>
    <scope>NUCLEOTIDE SEQUENCE [LARGE SCALE GENOMIC DNA]</scope>
    <source>
        <strain evidence="12">Tucson 14024-0371.13</strain>
    </source>
</reference>
<accession>B3LX17</accession>
<keyword evidence="12" id="KW-1185">Reference proteome</keyword>
<comment type="subcellular location">
    <subcellularLocation>
        <location evidence="1 10">Cell membrane</location>
        <topology evidence="1 10">Multi-pass membrane protein</topology>
    </subcellularLocation>
</comment>
<dbReference type="KEGG" id="dan:6499101"/>
<feature type="transmembrane region" description="Helical" evidence="10">
    <location>
        <begin position="188"/>
        <end position="216"/>
    </location>
</feature>
<dbReference type="AlphaFoldDB" id="B3LX17"/>
<dbReference type="HOGENOM" id="CLU_033399_8_0_1"/>
<keyword evidence="5 10" id="KW-0552">Olfaction</keyword>
<name>B3LX17_DROAN</name>
<evidence type="ECO:0000256" key="1">
    <source>
        <dbReference type="ARBA" id="ARBA00004651"/>
    </source>
</evidence>
<comment type="caution">
    <text evidence="10">Lacks conserved residue(s) required for the propagation of feature annotation.</text>
</comment>
<evidence type="ECO:0000256" key="9">
    <source>
        <dbReference type="ARBA" id="ARBA00023224"/>
    </source>
</evidence>
<dbReference type="PANTHER" id="PTHR21137:SF35">
    <property type="entry name" value="ODORANT RECEPTOR 19A-RELATED"/>
    <property type="match status" value="1"/>
</dbReference>
<keyword evidence="6 10" id="KW-1133">Transmembrane helix</keyword>
<keyword evidence="2" id="KW-1003">Cell membrane</keyword>
<evidence type="ECO:0000313" key="12">
    <source>
        <dbReference type="Proteomes" id="UP000007801"/>
    </source>
</evidence>
<dbReference type="Proteomes" id="UP000007801">
    <property type="component" value="Unassembled WGS sequence"/>
</dbReference>
<dbReference type="GO" id="GO:0005549">
    <property type="term" value="F:odorant binding"/>
    <property type="evidence" value="ECO:0007669"/>
    <property type="project" value="InterPro"/>
</dbReference>
<dbReference type="InParanoid" id="B3LX17"/>
<feature type="transmembrane region" description="Helical" evidence="10">
    <location>
        <begin position="265"/>
        <end position="288"/>
    </location>
</feature>
<dbReference type="GO" id="GO:0005886">
    <property type="term" value="C:plasma membrane"/>
    <property type="evidence" value="ECO:0007669"/>
    <property type="project" value="UniProtKB-SubCell"/>
</dbReference>
<dbReference type="PANTHER" id="PTHR21137">
    <property type="entry name" value="ODORANT RECEPTOR"/>
    <property type="match status" value="1"/>
</dbReference>
<dbReference type="GO" id="GO:0007165">
    <property type="term" value="P:signal transduction"/>
    <property type="evidence" value="ECO:0007669"/>
    <property type="project" value="UniProtKB-KW"/>
</dbReference>
<keyword evidence="3 10" id="KW-0716">Sensory transduction</keyword>
<evidence type="ECO:0000256" key="7">
    <source>
        <dbReference type="ARBA" id="ARBA00023136"/>
    </source>
</evidence>
<proteinExistence type="inferred from homology"/>
<evidence type="ECO:0000256" key="5">
    <source>
        <dbReference type="ARBA" id="ARBA00022725"/>
    </source>
</evidence>
<dbReference type="Pfam" id="PF02949">
    <property type="entry name" value="7tm_6"/>
    <property type="match status" value="1"/>
</dbReference>
<dbReference type="InterPro" id="IPR004117">
    <property type="entry name" value="7tm6_olfct_rcpt"/>
</dbReference>
<evidence type="ECO:0000256" key="4">
    <source>
        <dbReference type="ARBA" id="ARBA00022692"/>
    </source>
</evidence>
<keyword evidence="9 10" id="KW-0807">Transducer</keyword>
<feature type="transmembrane region" description="Helical" evidence="10">
    <location>
        <begin position="294"/>
        <end position="318"/>
    </location>
</feature>
<evidence type="ECO:0000256" key="10">
    <source>
        <dbReference type="RuleBase" id="RU351113"/>
    </source>
</evidence>
<evidence type="ECO:0000256" key="6">
    <source>
        <dbReference type="ARBA" id="ARBA00022989"/>
    </source>
</evidence>
<feature type="transmembrane region" description="Helical" evidence="10">
    <location>
        <begin position="41"/>
        <end position="68"/>
    </location>
</feature>
<dbReference type="OrthoDB" id="6604226at2759"/>
<organism evidence="11 12">
    <name type="scientific">Drosophila ananassae</name>
    <name type="common">Fruit fly</name>
    <dbReference type="NCBI Taxonomy" id="7217"/>
    <lineage>
        <taxon>Eukaryota</taxon>
        <taxon>Metazoa</taxon>
        <taxon>Ecdysozoa</taxon>
        <taxon>Arthropoda</taxon>
        <taxon>Hexapoda</taxon>
        <taxon>Insecta</taxon>
        <taxon>Pterygota</taxon>
        <taxon>Neoptera</taxon>
        <taxon>Endopterygota</taxon>
        <taxon>Diptera</taxon>
        <taxon>Brachycera</taxon>
        <taxon>Muscomorpha</taxon>
        <taxon>Ephydroidea</taxon>
        <taxon>Drosophilidae</taxon>
        <taxon>Drosophila</taxon>
        <taxon>Sophophora</taxon>
    </lineage>
</organism>
<keyword evidence="7 10" id="KW-0472">Membrane</keyword>
<keyword evidence="4 10" id="KW-0812">Transmembrane</keyword>
<feature type="transmembrane region" description="Helical" evidence="10">
    <location>
        <begin position="80"/>
        <end position="100"/>
    </location>
</feature>
<sequence>MYFKYLRKPTATNVLTSSEAMHYFEVAMFWVGWAQPTKYQLLYRIASTFICLFSTVYLSVGMLISFIFDTDMKSTNLSELLTILQLLFNAMGLPIKVLFLRLHFSRFSDKVKDILGRLDESCSNAEEKREVHRWAVRCNAAYLIYQAIYSSYAISTFFASAFVGTLPWRVYNPFVDWRKSWLNVWKAGLIEFVIAIFGITQGLMSDVYALSYALILRAHLKLLRLRVDKLCSDPGKSEEENLGDLIKCIKDHKLINKYYVTIRPVISGTIFVQFLLIGLCLGLSLINILFSTDIWAALATINYINGLIVQTFPFCYVCDLIKSDCELLERAIFHSNWLEASPRYKKTLIFFLQRSQKPLAFTAGSIFPISTRTNIQDIKYSEGEPLEDE</sequence>
<feature type="transmembrane region" description="Helical" evidence="10">
    <location>
        <begin position="142"/>
        <end position="168"/>
    </location>
</feature>
<evidence type="ECO:0000256" key="3">
    <source>
        <dbReference type="ARBA" id="ARBA00022606"/>
    </source>
</evidence>
<dbReference type="EMBL" id="CH902617">
    <property type="protein sequence ID" value="EDV43856.2"/>
    <property type="molecule type" value="Genomic_DNA"/>
</dbReference>
<gene>
    <name evidence="11" type="primary">Dana\GF16304</name>
    <name evidence="11" type="synonym">dana_GLEANR_17575</name>
    <name evidence="11" type="ORF">GF16304</name>
</gene>
<keyword evidence="8 10" id="KW-0675">Receptor</keyword>
<dbReference type="GO" id="GO:0004984">
    <property type="term" value="F:olfactory receptor activity"/>
    <property type="evidence" value="ECO:0007669"/>
    <property type="project" value="InterPro"/>
</dbReference>
<evidence type="ECO:0000256" key="2">
    <source>
        <dbReference type="ARBA" id="ARBA00022475"/>
    </source>
</evidence>
<evidence type="ECO:0000313" key="11">
    <source>
        <dbReference type="EMBL" id="EDV43856.2"/>
    </source>
</evidence>
<protein>
    <recommendedName>
        <fullName evidence="10">Odorant receptor</fullName>
    </recommendedName>
</protein>